<evidence type="ECO:0000313" key="2">
    <source>
        <dbReference type="EMBL" id="ELP94618.1"/>
    </source>
</evidence>
<dbReference type="EMBL" id="KB206184">
    <property type="protein sequence ID" value="ELP94618.1"/>
    <property type="molecule type" value="Genomic_DNA"/>
</dbReference>
<dbReference type="Proteomes" id="UP000014680">
    <property type="component" value="Unassembled WGS sequence"/>
</dbReference>
<gene>
    <name evidence="2" type="ORF">EIN_498080</name>
</gene>
<accession>A0A0A1UH39</accession>
<organism evidence="2 3">
    <name type="scientific">Entamoeba invadens IP1</name>
    <dbReference type="NCBI Taxonomy" id="370355"/>
    <lineage>
        <taxon>Eukaryota</taxon>
        <taxon>Amoebozoa</taxon>
        <taxon>Evosea</taxon>
        <taxon>Archamoebae</taxon>
        <taxon>Mastigamoebida</taxon>
        <taxon>Entamoebidae</taxon>
        <taxon>Entamoeba</taxon>
    </lineage>
</organism>
<dbReference type="VEuPathDB" id="AmoebaDB:EIN_498080"/>
<dbReference type="PANTHER" id="PTHR12277">
    <property type="entry name" value="ALPHA/BETA HYDROLASE DOMAIN-CONTAINING PROTEIN"/>
    <property type="match status" value="1"/>
</dbReference>
<feature type="chain" id="PRO_5001980585" evidence="1">
    <location>
        <begin position="23"/>
        <end position="264"/>
    </location>
</feature>
<evidence type="ECO:0000256" key="1">
    <source>
        <dbReference type="SAM" id="SignalP"/>
    </source>
</evidence>
<dbReference type="SUPFAM" id="SSF53474">
    <property type="entry name" value="alpha/beta-Hydrolases"/>
    <property type="match status" value="1"/>
</dbReference>
<keyword evidence="3" id="KW-1185">Reference proteome</keyword>
<name>A0A0A1UH39_ENTIV</name>
<proteinExistence type="predicted"/>
<protein>
    <submittedName>
        <fullName evidence="2">Protein bem46, putative</fullName>
    </submittedName>
</protein>
<dbReference type="RefSeq" id="XP_004261389.1">
    <property type="nucleotide sequence ID" value="XM_004261341.1"/>
</dbReference>
<dbReference type="GO" id="GO:0016020">
    <property type="term" value="C:membrane"/>
    <property type="evidence" value="ECO:0007669"/>
    <property type="project" value="TreeGrafter"/>
</dbReference>
<sequence>MQTNLKNMVLLYFLLLIHSVISQLYFPDKLSSLPTMSELTRKYNLPSTLTDLKVITHDKETVHLYYILHPNATHLLLLFQSNAGAFIDRLQLLKQFYNRLNVHVGVLSYRGFGVSTGKPTEDGLTDDAVSVLDALSATIPLNNITLLGRSLGVGVALSAAQRRGVSKLILENGFSSLKEFRKVDTKDRWDNLSKFETINKSIKILFLESMNDEIVDNRMTEKMFNHSVNKGFDAKIERFEGARHMSLPSFLKYYEVIGEFLKEK</sequence>
<dbReference type="PANTHER" id="PTHR12277:SF81">
    <property type="entry name" value="PROTEIN ABHD13"/>
    <property type="match status" value="1"/>
</dbReference>
<dbReference type="OMA" id="TPERYHI"/>
<dbReference type="InterPro" id="IPR029058">
    <property type="entry name" value="AB_hydrolase_fold"/>
</dbReference>
<dbReference type="GO" id="GO:0008474">
    <property type="term" value="F:palmitoyl-(protein) hydrolase activity"/>
    <property type="evidence" value="ECO:0007669"/>
    <property type="project" value="TreeGrafter"/>
</dbReference>
<keyword evidence="1" id="KW-0732">Signal</keyword>
<reference evidence="2 3" key="1">
    <citation type="submission" date="2012-10" db="EMBL/GenBank/DDBJ databases">
        <authorList>
            <person name="Zafar N."/>
            <person name="Inman J."/>
            <person name="Hall N."/>
            <person name="Lorenzi H."/>
            <person name="Caler E."/>
        </authorList>
    </citation>
    <scope>NUCLEOTIDE SEQUENCE [LARGE SCALE GENOMIC DNA]</scope>
    <source>
        <strain evidence="2 3">IP1</strain>
    </source>
</reference>
<dbReference type="OrthoDB" id="10249433at2759"/>
<dbReference type="Gene3D" id="3.40.50.1820">
    <property type="entry name" value="alpha/beta hydrolase"/>
    <property type="match status" value="1"/>
</dbReference>
<dbReference type="GeneID" id="14893640"/>
<dbReference type="AlphaFoldDB" id="A0A0A1UH39"/>
<evidence type="ECO:0000313" key="3">
    <source>
        <dbReference type="Proteomes" id="UP000014680"/>
    </source>
</evidence>
<dbReference type="KEGG" id="eiv:EIN_498080"/>
<feature type="signal peptide" evidence="1">
    <location>
        <begin position="1"/>
        <end position="22"/>
    </location>
</feature>